<evidence type="ECO:0000256" key="7">
    <source>
        <dbReference type="ARBA" id="ARBA00049158"/>
    </source>
</evidence>
<dbReference type="Proteomes" id="UP000267821">
    <property type="component" value="Unassembled WGS sequence"/>
</dbReference>
<dbReference type="GO" id="GO:0005737">
    <property type="term" value="C:cytoplasm"/>
    <property type="evidence" value="ECO:0007669"/>
    <property type="project" value="TreeGrafter"/>
</dbReference>
<evidence type="ECO:0000256" key="1">
    <source>
        <dbReference type="ARBA" id="ARBA00004970"/>
    </source>
</evidence>
<dbReference type="PANTHER" id="PTHR21039:SF0">
    <property type="entry name" value="HISTIDINOL-PHOSPHATASE"/>
    <property type="match status" value="1"/>
</dbReference>
<evidence type="ECO:0000259" key="9">
    <source>
        <dbReference type="Pfam" id="PF02811"/>
    </source>
</evidence>
<accession>A0A3N4LSZ7</accession>
<dbReference type="NCBIfam" id="TIGR01856">
    <property type="entry name" value="hisJ_fam"/>
    <property type="match status" value="1"/>
</dbReference>
<dbReference type="Pfam" id="PF02811">
    <property type="entry name" value="PHP"/>
    <property type="match status" value="1"/>
</dbReference>
<reference evidence="10 11" key="1">
    <citation type="journal article" date="2018" name="Nat. Ecol. Evol.">
        <title>Pezizomycetes genomes reveal the molecular basis of ectomycorrhizal truffle lifestyle.</title>
        <authorList>
            <person name="Murat C."/>
            <person name="Payen T."/>
            <person name="Noel B."/>
            <person name="Kuo A."/>
            <person name="Morin E."/>
            <person name="Chen J."/>
            <person name="Kohler A."/>
            <person name="Krizsan K."/>
            <person name="Balestrini R."/>
            <person name="Da Silva C."/>
            <person name="Montanini B."/>
            <person name="Hainaut M."/>
            <person name="Levati E."/>
            <person name="Barry K.W."/>
            <person name="Belfiori B."/>
            <person name="Cichocki N."/>
            <person name="Clum A."/>
            <person name="Dockter R.B."/>
            <person name="Fauchery L."/>
            <person name="Guy J."/>
            <person name="Iotti M."/>
            <person name="Le Tacon F."/>
            <person name="Lindquist E.A."/>
            <person name="Lipzen A."/>
            <person name="Malagnac F."/>
            <person name="Mello A."/>
            <person name="Molinier V."/>
            <person name="Miyauchi S."/>
            <person name="Poulain J."/>
            <person name="Riccioni C."/>
            <person name="Rubini A."/>
            <person name="Sitrit Y."/>
            <person name="Splivallo R."/>
            <person name="Traeger S."/>
            <person name="Wang M."/>
            <person name="Zifcakova L."/>
            <person name="Wipf D."/>
            <person name="Zambonelli A."/>
            <person name="Paolocci F."/>
            <person name="Nowrousian M."/>
            <person name="Ottonello S."/>
            <person name="Baldrian P."/>
            <person name="Spatafora J.W."/>
            <person name="Henrissat B."/>
            <person name="Nagy L.G."/>
            <person name="Aury J.M."/>
            <person name="Wincker P."/>
            <person name="Grigoriev I.V."/>
            <person name="Bonfante P."/>
            <person name="Martin F.M."/>
        </authorList>
    </citation>
    <scope>NUCLEOTIDE SEQUENCE [LARGE SCALE GENOMIC DNA]</scope>
    <source>
        <strain evidence="10 11">ATCC MYA-4762</strain>
    </source>
</reference>
<dbReference type="GO" id="GO:0004401">
    <property type="term" value="F:histidinol-phosphatase activity"/>
    <property type="evidence" value="ECO:0007669"/>
    <property type="project" value="UniProtKB-UniRule"/>
</dbReference>
<dbReference type="EMBL" id="ML121536">
    <property type="protein sequence ID" value="RPB26027.1"/>
    <property type="molecule type" value="Genomic_DNA"/>
</dbReference>
<dbReference type="InterPro" id="IPR016195">
    <property type="entry name" value="Pol/histidinol_Pase-like"/>
</dbReference>
<evidence type="ECO:0000256" key="8">
    <source>
        <dbReference type="RuleBase" id="RU366003"/>
    </source>
</evidence>
<dbReference type="Gene3D" id="3.20.20.140">
    <property type="entry name" value="Metal-dependent hydrolases"/>
    <property type="match status" value="1"/>
</dbReference>
<evidence type="ECO:0000256" key="2">
    <source>
        <dbReference type="ARBA" id="ARBA00009152"/>
    </source>
</evidence>
<dbReference type="STRING" id="1051890.A0A3N4LSZ7"/>
<dbReference type="InterPro" id="IPR010140">
    <property type="entry name" value="Histidinol_P_phosphatase_HisJ"/>
</dbReference>
<evidence type="ECO:0000313" key="10">
    <source>
        <dbReference type="EMBL" id="RPB26027.1"/>
    </source>
</evidence>
<protein>
    <recommendedName>
        <fullName evidence="3 8">Histidinol-phosphatase</fullName>
        <shortName evidence="8">HolPase</shortName>
        <ecNumber evidence="3 8">3.1.3.15</ecNumber>
    </recommendedName>
</protein>
<feature type="domain" description="PHP" evidence="9">
    <location>
        <begin position="5"/>
        <end position="213"/>
    </location>
</feature>
<dbReference type="PANTHER" id="PTHR21039">
    <property type="entry name" value="HISTIDINOL PHOSPHATASE-RELATED"/>
    <property type="match status" value="1"/>
</dbReference>
<proteinExistence type="inferred from homology"/>
<dbReference type="FunCoup" id="A0A3N4LSZ7">
    <property type="interactions" value="116"/>
</dbReference>
<gene>
    <name evidence="10" type="ORF">L211DRAFT_782372</name>
</gene>
<organism evidence="10 11">
    <name type="scientific">Terfezia boudieri ATCC MYA-4762</name>
    <dbReference type="NCBI Taxonomy" id="1051890"/>
    <lineage>
        <taxon>Eukaryota</taxon>
        <taxon>Fungi</taxon>
        <taxon>Dikarya</taxon>
        <taxon>Ascomycota</taxon>
        <taxon>Pezizomycotina</taxon>
        <taxon>Pezizomycetes</taxon>
        <taxon>Pezizales</taxon>
        <taxon>Pezizaceae</taxon>
        <taxon>Terfezia</taxon>
    </lineage>
</organism>
<dbReference type="SUPFAM" id="SSF89550">
    <property type="entry name" value="PHP domain-like"/>
    <property type="match status" value="1"/>
</dbReference>
<comment type="similarity">
    <text evidence="2 8">Belongs to the PHP hydrolase family. HisK subfamily.</text>
</comment>
<name>A0A3N4LSZ7_9PEZI</name>
<keyword evidence="5 8" id="KW-0378">Hydrolase</keyword>
<evidence type="ECO:0000313" key="11">
    <source>
        <dbReference type="Proteomes" id="UP000267821"/>
    </source>
</evidence>
<keyword evidence="11" id="KW-1185">Reference proteome</keyword>
<dbReference type="EC" id="3.1.3.15" evidence="3 8"/>
<evidence type="ECO:0000256" key="5">
    <source>
        <dbReference type="ARBA" id="ARBA00022801"/>
    </source>
</evidence>
<evidence type="ECO:0000256" key="6">
    <source>
        <dbReference type="ARBA" id="ARBA00023102"/>
    </source>
</evidence>
<comment type="pathway">
    <text evidence="1 8">Amino-acid biosynthesis; L-histidine biosynthesis; L-histidine from 5-phospho-alpha-D-ribose 1-diphosphate: step 8/9.</text>
</comment>
<dbReference type="UniPathway" id="UPA00031">
    <property type="reaction ID" value="UER00013"/>
</dbReference>
<dbReference type="FunFam" id="3.20.20.140:FF:000059">
    <property type="entry name" value="Histidinol-phosphatase"/>
    <property type="match status" value="1"/>
</dbReference>
<dbReference type="GO" id="GO:0000105">
    <property type="term" value="P:L-histidine biosynthetic process"/>
    <property type="evidence" value="ECO:0007669"/>
    <property type="project" value="UniProtKB-UniRule"/>
</dbReference>
<comment type="catalytic activity">
    <reaction evidence="7 8">
        <text>L-histidinol phosphate + H2O = L-histidinol + phosphate</text>
        <dbReference type="Rhea" id="RHEA:14465"/>
        <dbReference type="ChEBI" id="CHEBI:15377"/>
        <dbReference type="ChEBI" id="CHEBI:43474"/>
        <dbReference type="ChEBI" id="CHEBI:57699"/>
        <dbReference type="ChEBI" id="CHEBI:57980"/>
        <dbReference type="EC" id="3.1.3.15"/>
    </reaction>
</comment>
<dbReference type="InParanoid" id="A0A3N4LSZ7"/>
<dbReference type="AlphaFoldDB" id="A0A3N4LSZ7"/>
<keyword evidence="6 8" id="KW-0368">Histidine biosynthesis</keyword>
<dbReference type="CDD" id="cd12110">
    <property type="entry name" value="PHP_HisPPase_Hisj_like"/>
    <property type="match status" value="1"/>
</dbReference>
<keyword evidence="4 8" id="KW-0028">Amino-acid biosynthesis</keyword>
<dbReference type="OrthoDB" id="5957391at2759"/>
<evidence type="ECO:0000256" key="3">
    <source>
        <dbReference type="ARBA" id="ARBA00013085"/>
    </source>
</evidence>
<sequence length="311" mass="35902">MPHSHHSHSGEFCMHARDTLEEVVLTAIEKGMKVLALTEHMPRDLPDDLYPEETEARITNFDLWRTFADFCDQANKMRATYGHLINILVGFEVDYIRESSIQLVQRLQEDYKFDMFLGAVHHVNTIPIDFDRDMYLTAQASCGGSDEKLFEAYFDAQYAMLQLQPPIVAHFDLIRLFSENPTFPLQFWPGVWGRVVRNIEFVVGYGGLFELNSASLRKGWDEPYPRRDVCEAIVERGGRFCLSDDSHGASQVGLNYDKLLFYVESLGIENIHYLERLPMGQIMVDCLGPCKVRSTPVQNLRNEPFYLQYIQ</sequence>
<evidence type="ECO:0000256" key="4">
    <source>
        <dbReference type="ARBA" id="ARBA00022605"/>
    </source>
</evidence>
<dbReference type="InterPro" id="IPR004013">
    <property type="entry name" value="PHP_dom"/>
</dbReference>